<feature type="active site" evidence="19">
    <location>
        <position position="199"/>
    </location>
</feature>
<feature type="binding site" evidence="20">
    <location>
        <position position="208"/>
    </location>
    <ligand>
        <name>Zn(2+)</name>
        <dbReference type="ChEBI" id="CHEBI:29105"/>
        <label>2</label>
        <note>catalytic</note>
    </ligand>
</feature>
<feature type="binding site" evidence="21">
    <location>
        <position position="178"/>
    </location>
    <ligand>
        <name>Ca(2+)</name>
        <dbReference type="ChEBI" id="CHEBI:29108"/>
        <label>3</label>
    </ligand>
</feature>
<dbReference type="InterPro" id="IPR033739">
    <property type="entry name" value="M10A_MMP"/>
</dbReference>
<feature type="binding site" evidence="21">
    <location>
        <position position="310"/>
    </location>
    <ligand>
        <name>Ca(2+)</name>
        <dbReference type="ChEBI" id="CHEBI:29108"/>
        <label>4</label>
    </ligand>
</feature>
<evidence type="ECO:0000256" key="18">
    <source>
        <dbReference type="ARBA" id="ARBA00031807"/>
    </source>
</evidence>
<keyword evidence="13" id="KW-0482">Metalloprotease</keyword>
<keyword evidence="11 20" id="KW-0862">Zinc</keyword>
<dbReference type="CDD" id="cd00094">
    <property type="entry name" value="HX"/>
    <property type="match status" value="1"/>
</dbReference>
<keyword evidence="7 20" id="KW-0479">Metal-binding</keyword>
<dbReference type="InterPro" id="IPR036365">
    <property type="entry name" value="PGBD-like_sf"/>
</dbReference>
<feature type="binding site" evidence="21">
    <location>
        <position position="148"/>
    </location>
    <ligand>
        <name>Zn(2+)</name>
        <dbReference type="ChEBI" id="CHEBI:29105"/>
        <label>1</label>
    </ligand>
</feature>
<keyword evidence="4" id="KW-0964">Secreted</keyword>
<evidence type="ECO:0000256" key="3">
    <source>
        <dbReference type="ARBA" id="ARBA00018037"/>
    </source>
</evidence>
<evidence type="ECO:0000256" key="1">
    <source>
        <dbReference type="ARBA" id="ARBA00004498"/>
    </source>
</evidence>
<dbReference type="GO" id="GO:0004222">
    <property type="term" value="F:metalloendopeptidase activity"/>
    <property type="evidence" value="ECO:0007669"/>
    <property type="project" value="InterPro"/>
</dbReference>
<dbReference type="InterPro" id="IPR006026">
    <property type="entry name" value="Peptidase_Metallo"/>
</dbReference>
<evidence type="ECO:0000256" key="16">
    <source>
        <dbReference type="ARBA" id="ARBA00023157"/>
    </source>
</evidence>
<proteinExistence type="inferred from homology"/>
<dbReference type="GO" id="GO:0030198">
    <property type="term" value="P:extracellular matrix organization"/>
    <property type="evidence" value="ECO:0007669"/>
    <property type="project" value="TreeGrafter"/>
</dbReference>
<comment type="cofactor">
    <cofactor evidence="21">
        <name>Zn(2+)</name>
        <dbReference type="ChEBI" id="CHEBI:29105"/>
    </cofactor>
    <text evidence="21">Binds 2 Zn(2+) ions per subunit.</text>
</comment>
<name>H3CJP8_TETNG</name>
<evidence type="ECO:0000259" key="26">
    <source>
        <dbReference type="SMART" id="SM00235"/>
    </source>
</evidence>
<evidence type="ECO:0000256" key="21">
    <source>
        <dbReference type="PIRSR" id="PIRSR621190-2"/>
    </source>
</evidence>
<feature type="binding site" evidence="21">
    <location>
        <position position="181"/>
    </location>
    <ligand>
        <name>Ca(2+)</name>
        <dbReference type="ChEBI" id="CHEBI:29108"/>
        <label>3</label>
    </ligand>
</feature>
<dbReference type="GO" id="GO:0030574">
    <property type="term" value="P:collagen catabolic process"/>
    <property type="evidence" value="ECO:0007669"/>
    <property type="project" value="UniProtKB-KW"/>
</dbReference>
<reference evidence="28" key="1">
    <citation type="journal article" date="2004" name="Nature">
        <title>Genome duplication in the teleost fish Tetraodon nigroviridis reveals the early vertebrate proto-karyotype.</title>
        <authorList>
            <person name="Jaillon O."/>
            <person name="Aury J.-M."/>
            <person name="Brunet F."/>
            <person name="Petit J.-L."/>
            <person name="Stange-Thomann N."/>
            <person name="Mauceli E."/>
            <person name="Bouneau L."/>
            <person name="Fischer C."/>
            <person name="Ozouf-Costaz C."/>
            <person name="Bernot A."/>
            <person name="Nicaud S."/>
            <person name="Jaffe D."/>
            <person name="Fisher S."/>
            <person name="Lutfalla G."/>
            <person name="Dossat C."/>
            <person name="Segurens B."/>
            <person name="Dasilva C."/>
            <person name="Salanoubat M."/>
            <person name="Levy M."/>
            <person name="Boudet N."/>
            <person name="Castellano S."/>
            <person name="Anthouard V."/>
            <person name="Jubin C."/>
            <person name="Castelli V."/>
            <person name="Katinka M."/>
            <person name="Vacherie B."/>
            <person name="Biemont C."/>
            <person name="Skalli Z."/>
            <person name="Cattolico L."/>
            <person name="Poulain J."/>
            <person name="De Berardinis V."/>
            <person name="Cruaud C."/>
            <person name="Duprat S."/>
            <person name="Brottier P."/>
            <person name="Coutanceau J.-P."/>
            <person name="Gouzy J."/>
            <person name="Parra G."/>
            <person name="Lardier G."/>
            <person name="Chapple C."/>
            <person name="McKernan K.J."/>
            <person name="McEwan P."/>
            <person name="Bosak S."/>
            <person name="Kellis M."/>
            <person name="Volff J.-N."/>
            <person name="Guigo R."/>
            <person name="Zody M.C."/>
            <person name="Mesirov J."/>
            <person name="Lindblad-Toh K."/>
            <person name="Birren B."/>
            <person name="Nusbaum C."/>
            <person name="Kahn D."/>
            <person name="Robinson-Rechavi M."/>
            <person name="Laudet V."/>
            <person name="Schachter V."/>
            <person name="Quetier F."/>
            <person name="Saurin W."/>
            <person name="Scarpelli C."/>
            <person name="Wincker P."/>
            <person name="Lander E.S."/>
            <person name="Weissenbach J."/>
            <person name="Roest Crollius H."/>
        </authorList>
    </citation>
    <scope>NUCLEOTIDE SEQUENCE [LARGE SCALE GENOMIC DNA]</scope>
</reference>
<keyword evidence="28" id="KW-1185">Reference proteome</keyword>
<evidence type="ECO:0000313" key="27">
    <source>
        <dbReference type="Ensembl" id="ENSTNIP00000008477.1"/>
    </source>
</evidence>
<evidence type="ECO:0000256" key="24">
    <source>
        <dbReference type="PROSITE-ProRule" id="PRU01011"/>
    </source>
</evidence>
<dbReference type="Proteomes" id="UP000007303">
    <property type="component" value="Unassembled WGS sequence"/>
</dbReference>
<evidence type="ECO:0000256" key="12">
    <source>
        <dbReference type="ARBA" id="ARBA00022837"/>
    </source>
</evidence>
<feature type="signal peptide" evidence="25">
    <location>
        <begin position="1"/>
        <end position="17"/>
    </location>
</feature>
<dbReference type="InterPro" id="IPR001818">
    <property type="entry name" value="Pept_M10_metallopeptidase"/>
</dbReference>
<comment type="similarity">
    <text evidence="2">Belongs to the peptidase M10A family.</text>
</comment>
<evidence type="ECO:0000256" key="20">
    <source>
        <dbReference type="PIRSR" id="PIRSR001191-2"/>
    </source>
</evidence>
<feature type="binding site" evidence="21">
    <location>
        <position position="172"/>
    </location>
    <ligand>
        <name>Ca(2+)</name>
        <dbReference type="ChEBI" id="CHEBI:29108"/>
        <label>2</label>
    </ligand>
</feature>
<dbReference type="SUPFAM" id="SSF55486">
    <property type="entry name" value="Metalloproteases ('zincins'), catalytic domain"/>
    <property type="match status" value="1"/>
</dbReference>
<evidence type="ECO:0000256" key="19">
    <source>
        <dbReference type="PIRSR" id="PIRSR001191-1"/>
    </source>
</evidence>
<feature type="binding site" evidence="20">
    <location>
        <position position="202"/>
    </location>
    <ligand>
        <name>Zn(2+)</name>
        <dbReference type="ChEBI" id="CHEBI:29105"/>
        <label>2</label>
        <note>catalytic</note>
    </ligand>
</feature>
<evidence type="ECO:0000256" key="6">
    <source>
        <dbReference type="ARBA" id="ARBA00022670"/>
    </source>
</evidence>
<dbReference type="Pfam" id="PF00045">
    <property type="entry name" value="Hemopexin"/>
    <property type="match status" value="3"/>
</dbReference>
<dbReference type="InterPro" id="IPR002477">
    <property type="entry name" value="Peptidoglycan-bd-like"/>
</dbReference>
<dbReference type="SMART" id="SM00235">
    <property type="entry name" value="ZnMc"/>
    <property type="match status" value="1"/>
</dbReference>
<comment type="subcellular location">
    <subcellularLocation>
        <location evidence="1">Secreted</location>
        <location evidence="1">Extracellular space</location>
        <location evidence="1">Extracellular matrix</location>
    </subcellularLocation>
</comment>
<dbReference type="PRINTS" id="PR00138">
    <property type="entry name" value="MATRIXIN"/>
</dbReference>
<keyword evidence="14" id="KW-0177">Collagen degradation</keyword>
<feature type="binding site" evidence="21">
    <location>
        <position position="155"/>
    </location>
    <ligand>
        <name>Ca(2+)</name>
        <dbReference type="ChEBI" id="CHEBI:29108"/>
        <label>3</label>
    </ligand>
</feature>
<evidence type="ECO:0000256" key="15">
    <source>
        <dbReference type="ARBA" id="ARBA00023145"/>
    </source>
</evidence>
<feature type="binding site" evidence="21">
    <location>
        <position position="216"/>
    </location>
    <ligand>
        <name>Zn(2+)</name>
        <dbReference type="ChEBI" id="CHEBI:29105"/>
        <label>2</label>
        <note>catalytic</note>
    </ligand>
</feature>
<keyword evidence="6" id="KW-0645">Protease</keyword>
<dbReference type="PANTHER" id="PTHR10201:SF165">
    <property type="entry name" value="COLLAGENASE 3"/>
    <property type="match status" value="1"/>
</dbReference>
<dbReference type="Pfam" id="PF01471">
    <property type="entry name" value="PG_binding_1"/>
    <property type="match status" value="1"/>
</dbReference>
<keyword evidence="9" id="KW-0677">Repeat</keyword>
<feature type="domain" description="Peptidase metallopeptidase" evidence="26">
    <location>
        <begin position="101"/>
        <end position="242"/>
    </location>
</feature>
<accession>H3CJP8</accession>
<evidence type="ECO:0000256" key="13">
    <source>
        <dbReference type="ARBA" id="ARBA00023049"/>
    </source>
</evidence>
<feature type="binding site" evidence="21">
    <location>
        <position position="156"/>
    </location>
    <ligand>
        <name>Ca(2+)</name>
        <dbReference type="ChEBI" id="CHEBI:29108"/>
        <label>3</label>
    </ligand>
</feature>
<dbReference type="HOGENOM" id="CLU_015489_6_0_1"/>
<sequence length="446" mass="50204">TMRALLLLLVLALHSSALPLSSPTADRDNWLLAEKYLSRLYGPAGLQGTQKSTGLFQNKIKEMQRFFRLKVTGSLDEETVAVMKQARCGVPDIGAYTYFPQKLKWNKNVLTFRYSMCMVAICSITSIVFPTVVVTHARSALCFHSAEHGDYNPFDGPNGLLAHAYPPGKDMGGDVHFDEDENWTKDSEAYNLFIVATHELGHALGMGHSSDPGALMYPSYSYDTGFLLSSEDIKGIQELYGPNPNPPKVKPKPEAPKKCDPMLSVDAVTGLRGETMVFKDRYYWRIHPQMPEIEQVLIKSTWPSLPNTVDAAYENPEKDQVVLFSGKKMWALNGYDIVDGYPKYINKLGLPKSIKKVDAAVHISDTGKTLLFTDEEYWSYDEATGSMDSGYPRSIENDFPGIGDEIDAATYEYGYLYFFRKNLRFEYSYTYKKVYRVLGTNSILNC</sequence>
<evidence type="ECO:0000256" key="11">
    <source>
        <dbReference type="ARBA" id="ARBA00022833"/>
    </source>
</evidence>
<dbReference type="Ensembl" id="ENSTNIT00000008644.1">
    <property type="protein sequence ID" value="ENSTNIP00000008477.1"/>
    <property type="gene ID" value="ENSTNIG00000005761.1"/>
</dbReference>
<evidence type="ECO:0000256" key="23">
    <source>
        <dbReference type="PIRSR" id="PIRSR621190-4"/>
    </source>
</evidence>
<dbReference type="Gene3D" id="2.110.10.10">
    <property type="entry name" value="Hemopexin-like domain"/>
    <property type="match status" value="1"/>
</dbReference>
<evidence type="ECO:0000256" key="17">
    <source>
        <dbReference type="ARBA" id="ARBA00023180"/>
    </source>
</evidence>
<evidence type="ECO:0000313" key="28">
    <source>
        <dbReference type="Proteomes" id="UP000007303"/>
    </source>
</evidence>
<evidence type="ECO:0000256" key="7">
    <source>
        <dbReference type="ARBA" id="ARBA00022723"/>
    </source>
</evidence>
<feature type="binding site" evidence="21">
    <location>
        <position position="150"/>
    </location>
    <ligand>
        <name>Zn(2+)</name>
        <dbReference type="ChEBI" id="CHEBI:29105"/>
        <label>1</label>
    </ligand>
</feature>
<dbReference type="InterPro" id="IPR021190">
    <property type="entry name" value="Pept_M10A"/>
</dbReference>
<dbReference type="PROSITE" id="PS00024">
    <property type="entry name" value="HEMOPEXIN"/>
    <property type="match status" value="1"/>
</dbReference>
<dbReference type="GO" id="GO:0005615">
    <property type="term" value="C:extracellular space"/>
    <property type="evidence" value="ECO:0007669"/>
    <property type="project" value="TreeGrafter"/>
</dbReference>
<feature type="chain" id="PRO_5016674327" description="Collagenase 3" evidence="25">
    <location>
        <begin position="18"/>
        <end position="446"/>
    </location>
</feature>
<dbReference type="SUPFAM" id="SSF50923">
    <property type="entry name" value="Hemopexin-like domain"/>
    <property type="match status" value="1"/>
</dbReference>
<dbReference type="STRING" id="99883.ENSTNIP00000008477"/>
<evidence type="ECO:0000256" key="25">
    <source>
        <dbReference type="SAM" id="SignalP"/>
    </source>
</evidence>
<dbReference type="InterPro" id="IPR036375">
    <property type="entry name" value="Hemopexin-like_dom_sf"/>
</dbReference>
<dbReference type="AlphaFoldDB" id="H3CJP8"/>
<keyword evidence="8 25" id="KW-0732">Signal</keyword>
<evidence type="ECO:0000256" key="22">
    <source>
        <dbReference type="PIRSR" id="PIRSR621190-3"/>
    </source>
</evidence>
<dbReference type="Gene3D" id="3.40.390.10">
    <property type="entry name" value="Collagenase (Catalytic Domain)"/>
    <property type="match status" value="1"/>
</dbReference>
<dbReference type="PIRSF" id="PIRSF001191">
    <property type="entry name" value="Peptidase_M10A_matrix"/>
    <property type="match status" value="1"/>
</dbReference>
<keyword evidence="15" id="KW-0865">Zymogen</keyword>
<feature type="binding site" evidence="21">
    <location>
        <position position="312"/>
    </location>
    <ligand>
        <name>Ca(2+)</name>
        <dbReference type="ChEBI" id="CHEBI:29108"/>
        <label>5</label>
    </ligand>
</feature>
<dbReference type="GO" id="GO:0031012">
    <property type="term" value="C:extracellular matrix"/>
    <property type="evidence" value="ECO:0007669"/>
    <property type="project" value="InterPro"/>
</dbReference>
<organism evidence="27 28">
    <name type="scientific">Tetraodon nigroviridis</name>
    <name type="common">Spotted green pufferfish</name>
    <name type="synonym">Chelonodon nigroviridis</name>
    <dbReference type="NCBI Taxonomy" id="99883"/>
    <lineage>
        <taxon>Eukaryota</taxon>
        <taxon>Metazoa</taxon>
        <taxon>Chordata</taxon>
        <taxon>Craniata</taxon>
        <taxon>Vertebrata</taxon>
        <taxon>Euteleostomi</taxon>
        <taxon>Actinopterygii</taxon>
        <taxon>Neopterygii</taxon>
        <taxon>Teleostei</taxon>
        <taxon>Neoteleostei</taxon>
        <taxon>Acanthomorphata</taxon>
        <taxon>Eupercaria</taxon>
        <taxon>Tetraodontiformes</taxon>
        <taxon>Tetradontoidea</taxon>
        <taxon>Tetraodontidae</taxon>
        <taxon>Tetraodon</taxon>
    </lineage>
</organism>
<feature type="binding site" evidence="21">
    <location>
        <position position="163"/>
    </location>
    <ligand>
        <name>Zn(2+)</name>
        <dbReference type="ChEBI" id="CHEBI:29105"/>
        <label>1</label>
    </ligand>
</feature>
<protein>
    <recommendedName>
        <fullName evidence="3">Collagenase 3</fullName>
    </recommendedName>
    <alternativeName>
        <fullName evidence="18">Matrix metalloproteinase-13</fullName>
    </alternativeName>
</protein>
<feature type="repeat" description="Hemopexin" evidence="24">
    <location>
        <begin position="306"/>
        <end position="352"/>
    </location>
</feature>
<dbReference type="InterPro" id="IPR018486">
    <property type="entry name" value="Hemopexin_CS"/>
</dbReference>
<keyword evidence="10" id="KW-0378">Hydrolase</keyword>
<keyword evidence="12 21" id="KW-0106">Calcium</keyword>
<feature type="binding site" evidence="21">
    <location>
        <position position="407"/>
    </location>
    <ligand>
        <name>Ca(2+)</name>
        <dbReference type="ChEBI" id="CHEBI:29108"/>
        <label>4</label>
    </ligand>
</feature>
<keyword evidence="5" id="KW-0272">Extracellular matrix</keyword>
<reference evidence="27" key="3">
    <citation type="submission" date="2025-09" db="UniProtKB">
        <authorList>
            <consortium name="Ensembl"/>
        </authorList>
    </citation>
    <scope>IDENTIFICATION</scope>
</reference>
<dbReference type="PROSITE" id="PS51642">
    <property type="entry name" value="HEMOPEXIN_2"/>
    <property type="match status" value="3"/>
</dbReference>
<evidence type="ECO:0000256" key="8">
    <source>
        <dbReference type="ARBA" id="ARBA00022729"/>
    </source>
</evidence>
<comment type="cofactor">
    <cofactor evidence="21">
        <name>Ca(2+)</name>
        <dbReference type="ChEBI" id="CHEBI:29108"/>
    </cofactor>
    <text evidence="21">Can bind about 5 Ca(2+) ions per subunit.</text>
</comment>
<dbReference type="FunFam" id="2.110.10.10:FF:000002">
    <property type="entry name" value="Matrix metallopeptidase 3"/>
    <property type="match status" value="1"/>
</dbReference>
<dbReference type="GeneTree" id="ENSGT00940000166189"/>
<feature type="binding site" evidence="21">
    <location>
        <position position="176"/>
    </location>
    <ligand>
        <name>Zn(2+)</name>
        <dbReference type="ChEBI" id="CHEBI:29105"/>
        <label>1</label>
    </ligand>
</feature>
<dbReference type="InterPro" id="IPR024079">
    <property type="entry name" value="MetalloPept_cat_dom_sf"/>
</dbReference>
<dbReference type="InParanoid" id="H3CJP8"/>
<evidence type="ECO:0000256" key="2">
    <source>
        <dbReference type="ARBA" id="ARBA00010370"/>
    </source>
</evidence>
<dbReference type="GO" id="GO:0008270">
    <property type="term" value="F:zinc ion binding"/>
    <property type="evidence" value="ECO:0007669"/>
    <property type="project" value="InterPro"/>
</dbReference>
<feature type="binding site" evidence="20">
    <location>
        <position position="198"/>
    </location>
    <ligand>
        <name>Zn(2+)</name>
        <dbReference type="ChEBI" id="CHEBI:29105"/>
        <label>2</label>
        <note>catalytic</note>
    </ligand>
</feature>
<dbReference type="InterPro" id="IPR000585">
    <property type="entry name" value="Hemopexin-like_dom"/>
</dbReference>
<feature type="binding site" evidence="21">
    <location>
        <position position="160"/>
    </location>
    <ligand>
        <name>Ca(2+)</name>
        <dbReference type="ChEBI" id="CHEBI:29108"/>
        <label>3</label>
    </ligand>
</feature>
<dbReference type="PANTHER" id="PTHR10201">
    <property type="entry name" value="MATRIX METALLOPROTEINASE"/>
    <property type="match status" value="1"/>
</dbReference>
<feature type="repeat" description="Hemopexin" evidence="24">
    <location>
        <begin position="256"/>
        <end position="305"/>
    </location>
</feature>
<evidence type="ECO:0000256" key="5">
    <source>
        <dbReference type="ARBA" id="ARBA00022530"/>
    </source>
</evidence>
<keyword evidence="16 22" id="KW-1015">Disulfide bond</keyword>
<keyword evidence="17" id="KW-0325">Glycoprotein</keyword>
<evidence type="ECO:0000256" key="14">
    <source>
        <dbReference type="ARBA" id="ARBA00023105"/>
    </source>
</evidence>
<feature type="binding site" evidence="21">
    <location>
        <position position="266"/>
    </location>
    <ligand>
        <name>Ca(2+)</name>
        <dbReference type="ChEBI" id="CHEBI:29108"/>
        <label>4</label>
    </ligand>
</feature>
<feature type="binding site" evidence="21">
    <location>
        <position position="174"/>
    </location>
    <ligand>
        <name>Ca(2+)</name>
        <dbReference type="ChEBI" id="CHEBI:29108"/>
        <label>2</label>
    </ligand>
</feature>
<evidence type="ECO:0000256" key="4">
    <source>
        <dbReference type="ARBA" id="ARBA00022525"/>
    </source>
</evidence>
<dbReference type="SUPFAM" id="SSF47090">
    <property type="entry name" value="PGBD-like"/>
    <property type="match status" value="1"/>
</dbReference>
<feature type="disulfide bond" evidence="22">
    <location>
        <begin position="259"/>
        <end position="446"/>
    </location>
</feature>
<feature type="repeat" description="Hemopexin" evidence="24">
    <location>
        <begin position="354"/>
        <end position="402"/>
    </location>
</feature>
<evidence type="ECO:0000256" key="9">
    <source>
        <dbReference type="ARBA" id="ARBA00022737"/>
    </source>
</evidence>
<reference evidence="27" key="2">
    <citation type="submission" date="2025-08" db="UniProtKB">
        <authorList>
            <consortium name="Ensembl"/>
        </authorList>
    </citation>
    <scope>IDENTIFICATION</scope>
</reference>
<evidence type="ECO:0000256" key="10">
    <source>
        <dbReference type="ARBA" id="ARBA00022801"/>
    </source>
</evidence>
<feature type="binding site" evidence="21">
    <location>
        <position position="360"/>
    </location>
    <ligand>
        <name>Ca(2+)</name>
        <dbReference type="ChEBI" id="CHEBI:29108"/>
        <label>5</label>
    </ligand>
</feature>
<dbReference type="OMA" id="THCWSLP"/>
<dbReference type="Pfam" id="PF00413">
    <property type="entry name" value="Peptidase_M10"/>
    <property type="match status" value="1"/>
</dbReference>
<dbReference type="GO" id="GO:0006508">
    <property type="term" value="P:proteolysis"/>
    <property type="evidence" value="ECO:0007669"/>
    <property type="project" value="UniProtKB-KW"/>
</dbReference>
<dbReference type="InterPro" id="IPR018487">
    <property type="entry name" value="Hemopexin-like_repeat"/>
</dbReference>
<feature type="binding site" description="in inhibited form" evidence="21">
    <location>
        <position position="88"/>
    </location>
    <ligand>
        <name>Zn(2+)</name>
        <dbReference type="ChEBI" id="CHEBI:29105"/>
        <label>2</label>
        <note>catalytic</note>
    </ligand>
</feature>
<dbReference type="CDD" id="cd04278">
    <property type="entry name" value="ZnMc_MMP"/>
    <property type="match status" value="1"/>
</dbReference>
<feature type="modified residue" description="Phosphotyrosine; by PKDCC" evidence="23">
    <location>
        <position position="341"/>
    </location>
</feature>
<dbReference type="SMART" id="SM00120">
    <property type="entry name" value="HX"/>
    <property type="match status" value="4"/>
</dbReference>
<dbReference type="FunFam" id="3.40.390.10:FF:000007">
    <property type="entry name" value="Collagenase 3"/>
    <property type="match status" value="1"/>
</dbReference>
<feature type="binding site" evidence="21">
    <location>
        <position position="181"/>
    </location>
    <ligand>
        <name>Ca(2+)</name>
        <dbReference type="ChEBI" id="CHEBI:29108"/>
        <label>1</label>
    </ligand>
</feature>